<proteinExistence type="predicted"/>
<dbReference type="Proteomes" id="UP000464620">
    <property type="component" value="Chromosome B09"/>
</dbReference>
<accession>A0A6B9V3W7</accession>
<dbReference type="EMBL" id="CP031001">
    <property type="protein sequence ID" value="QHN76120.1"/>
    <property type="molecule type" value="Genomic_DNA"/>
</dbReference>
<reference evidence="1 2" key="1">
    <citation type="submission" date="2020-01" db="EMBL/GenBank/DDBJ databases">
        <title>Genome sequence of Arachis hypogaea, cultivar Shitouqi.</title>
        <authorList>
            <person name="Zhuang W."/>
            <person name="Chen H."/>
            <person name="Varshney R."/>
            <person name="Wang D."/>
            <person name="Ming R."/>
        </authorList>
    </citation>
    <scope>NUCLEOTIDE SEQUENCE [LARGE SCALE GENOMIC DNA]</scope>
    <source>
        <tissue evidence="1">Young leaf</tissue>
    </source>
</reference>
<protein>
    <submittedName>
        <fullName evidence="1">F-box/FBD/LRR-repeat protein family</fullName>
    </submittedName>
</protein>
<evidence type="ECO:0000313" key="1">
    <source>
        <dbReference type="EMBL" id="QHN76120.1"/>
    </source>
</evidence>
<name>A0A6B9V3W7_ARAHY</name>
<organism evidence="1 2">
    <name type="scientific">Arachis hypogaea</name>
    <name type="common">Peanut</name>
    <dbReference type="NCBI Taxonomy" id="3818"/>
    <lineage>
        <taxon>Eukaryota</taxon>
        <taxon>Viridiplantae</taxon>
        <taxon>Streptophyta</taxon>
        <taxon>Embryophyta</taxon>
        <taxon>Tracheophyta</taxon>
        <taxon>Spermatophyta</taxon>
        <taxon>Magnoliopsida</taxon>
        <taxon>eudicotyledons</taxon>
        <taxon>Gunneridae</taxon>
        <taxon>Pentapetalae</taxon>
        <taxon>rosids</taxon>
        <taxon>fabids</taxon>
        <taxon>Fabales</taxon>
        <taxon>Fabaceae</taxon>
        <taxon>Papilionoideae</taxon>
        <taxon>50 kb inversion clade</taxon>
        <taxon>dalbergioids sensu lato</taxon>
        <taxon>Dalbergieae</taxon>
        <taxon>Pterocarpus clade</taxon>
        <taxon>Arachis</taxon>
    </lineage>
</organism>
<dbReference type="AlphaFoldDB" id="A0A6B9V3W7"/>
<gene>
    <name evidence="1" type="ORF">DS421_19g641150</name>
</gene>
<sequence>MLAFNLWSLRSPNKWLLEQFYRNPFLETLMLHIALGLRMKDIPAISFMRISNQLELNVHFGMNNWHLYSLREFLQNIKPQKVLASLSLFIREPYSSRESLGVLQVSAPPPSIKHVQLLRFRMNDEAHYFPLMNWLLSSCFPKTISFSLDSYFNMKAFIVFFYEMLMERERGVGAISIQGSTSVVGMA</sequence>
<evidence type="ECO:0000313" key="2">
    <source>
        <dbReference type="Proteomes" id="UP000464620"/>
    </source>
</evidence>